<feature type="domain" description="DUF4253" evidence="1">
    <location>
        <begin position="550"/>
        <end position="656"/>
    </location>
</feature>
<dbReference type="RefSeq" id="WP_183634184.1">
    <property type="nucleotide sequence ID" value="NZ_BAABLE010000011.1"/>
</dbReference>
<evidence type="ECO:0000313" key="2">
    <source>
        <dbReference type="EMBL" id="MBB4012372.1"/>
    </source>
</evidence>
<accession>A0A840BL64</accession>
<dbReference type="Pfam" id="PF14078">
    <property type="entry name" value="DUF4259"/>
    <property type="match status" value="1"/>
</dbReference>
<dbReference type="AlphaFoldDB" id="A0A840BL64"/>
<keyword evidence="3" id="KW-1185">Reference proteome</keyword>
<evidence type="ECO:0000313" key="3">
    <source>
        <dbReference type="Proteomes" id="UP000561045"/>
    </source>
</evidence>
<comment type="caution">
    <text evidence="2">The sequence shown here is derived from an EMBL/GenBank/DDBJ whole genome shotgun (WGS) entry which is preliminary data.</text>
</comment>
<proteinExistence type="predicted"/>
<dbReference type="InterPro" id="IPR025355">
    <property type="entry name" value="DUF4259"/>
</dbReference>
<name>A0A840BL64_9RHOO</name>
<sequence>MGTWSTDAFGNDEACDWVYDLVVTEDLSAIEAAIDAVERGPDASAAVEALAAIETIARLRGHPGARSAYTERLDDWVLRTRLMPPEALMQRALAAIAHILGEDSELKELWDETPDAQAWIESVRALQSRLLAPPAPLEAAPEAHGDHIAALIRRAGTIRFAVPDVAPESPVGALYNAVMAADALSDAARVREIIGWIWQPVAQLGKPGIAWDLAVREAKTWANEGLLDEALAGLEAWRGAAVVAGPGQFEIRAAGLCVNGRDLDRARALRAVACAAAPDPSLWHLDAALLEARLGSVALAREILATHADAFDNEKLKPVVDFIQGILACRDHDPLALDLLTRASEEYLEKSETGSPASWSLFSICAGWWALALHQAGRSDDARALVSALRTILLQPYNLELLAELKQAGLLPPGAEAPPWPLPAQAHSVFQAGSRDTTDHGVFKTVQTRGVNALTQVEAYRRDFAGGSKRYPFLIGDADDLARLLDAIEPAADGGRATLEQARALDATAWLEQHSRKAKPRWPKDGPEPVKMVLSQFKGLPQILKPVMFIGLIELDDPCELFARMGYGDWNACPPPHVHAALHRHWRAQFGAEPIAISNDVVEYIVASPPQSRSEALDLARAHEAYCPDVVEQGVGSTGKLASSLLGAPYWYFWWD</sequence>
<dbReference type="Proteomes" id="UP000561045">
    <property type="component" value="Unassembled WGS sequence"/>
</dbReference>
<reference evidence="2 3" key="1">
    <citation type="submission" date="2020-08" db="EMBL/GenBank/DDBJ databases">
        <title>Genomic Encyclopedia of Type Strains, Phase IV (KMG-IV): sequencing the most valuable type-strain genomes for metagenomic binning, comparative biology and taxonomic classification.</title>
        <authorList>
            <person name="Goeker M."/>
        </authorList>
    </citation>
    <scope>NUCLEOTIDE SEQUENCE [LARGE SCALE GENOMIC DNA]</scope>
    <source>
        <strain evidence="2 3">DSM 106739</strain>
    </source>
</reference>
<protein>
    <recommendedName>
        <fullName evidence="1">DUF4253 domain-containing protein</fullName>
    </recommendedName>
</protein>
<dbReference type="InterPro" id="IPR025349">
    <property type="entry name" value="DUF4253"/>
</dbReference>
<dbReference type="Pfam" id="PF14062">
    <property type="entry name" value="DUF4253"/>
    <property type="match status" value="1"/>
</dbReference>
<gene>
    <name evidence="2" type="ORF">GGR36_001680</name>
</gene>
<dbReference type="EMBL" id="JACIET010000001">
    <property type="protein sequence ID" value="MBB4012372.1"/>
    <property type="molecule type" value="Genomic_DNA"/>
</dbReference>
<evidence type="ECO:0000259" key="1">
    <source>
        <dbReference type="Pfam" id="PF14062"/>
    </source>
</evidence>
<organism evidence="2 3">
    <name type="scientific">Niveibacterium umoris</name>
    <dbReference type="NCBI Taxonomy" id="1193620"/>
    <lineage>
        <taxon>Bacteria</taxon>
        <taxon>Pseudomonadati</taxon>
        <taxon>Pseudomonadota</taxon>
        <taxon>Betaproteobacteria</taxon>
        <taxon>Rhodocyclales</taxon>
        <taxon>Rhodocyclaceae</taxon>
        <taxon>Niveibacterium</taxon>
    </lineage>
</organism>